<dbReference type="EMBL" id="CP001341">
    <property type="protein sequence ID" value="ACL41457.1"/>
    <property type="molecule type" value="Genomic_DNA"/>
</dbReference>
<name>B8HHG6_PSECP</name>
<evidence type="ECO:0000256" key="5">
    <source>
        <dbReference type="SAM" id="Phobius"/>
    </source>
</evidence>
<keyword evidence="3 5" id="KW-1133">Transmembrane helix</keyword>
<evidence type="ECO:0000259" key="6">
    <source>
        <dbReference type="PROSITE" id="PS50850"/>
    </source>
</evidence>
<dbReference type="AlphaFoldDB" id="B8HHG6"/>
<comment type="subcellular location">
    <subcellularLocation>
        <location evidence="1">Cell membrane</location>
        <topology evidence="1">Multi-pass membrane protein</topology>
    </subcellularLocation>
</comment>
<evidence type="ECO:0000313" key="8">
    <source>
        <dbReference type="Proteomes" id="UP000002505"/>
    </source>
</evidence>
<evidence type="ECO:0000256" key="2">
    <source>
        <dbReference type="ARBA" id="ARBA00022692"/>
    </source>
</evidence>
<dbReference type="GO" id="GO:0005886">
    <property type="term" value="C:plasma membrane"/>
    <property type="evidence" value="ECO:0007669"/>
    <property type="project" value="UniProtKB-SubCell"/>
</dbReference>
<keyword evidence="2 5" id="KW-0812">Transmembrane</keyword>
<protein>
    <submittedName>
        <fullName evidence="7">Major facilitator superfamily MFS_1</fullName>
    </submittedName>
</protein>
<keyword evidence="4 5" id="KW-0472">Membrane</keyword>
<dbReference type="RefSeq" id="WP_015938651.1">
    <property type="nucleotide sequence ID" value="NC_011886.1"/>
</dbReference>
<dbReference type="Gene3D" id="1.20.1250.20">
    <property type="entry name" value="MFS general substrate transporter like domains"/>
    <property type="match status" value="2"/>
</dbReference>
<dbReference type="PANTHER" id="PTHR23501:SF154">
    <property type="entry name" value="MULTIDRUG-EFFLUX TRANSPORTER RV1634-RELATED"/>
    <property type="match status" value="1"/>
</dbReference>
<feature type="transmembrane region" description="Helical" evidence="5">
    <location>
        <begin position="363"/>
        <end position="383"/>
    </location>
</feature>
<dbReference type="PRINTS" id="PR01036">
    <property type="entry name" value="TCRTETB"/>
</dbReference>
<feature type="transmembrane region" description="Helical" evidence="5">
    <location>
        <begin position="146"/>
        <end position="168"/>
    </location>
</feature>
<gene>
    <name evidence="7" type="ordered locus">Achl_3501</name>
</gene>
<organism evidence="7 8">
    <name type="scientific">Pseudarthrobacter chlorophenolicus (strain ATCC 700700 / DSM 12829 / CIP 107037 / JCM 12360 / KCTC 9906 / NCIMB 13794 / A6)</name>
    <name type="common">Arthrobacter chlorophenolicus</name>
    <dbReference type="NCBI Taxonomy" id="452863"/>
    <lineage>
        <taxon>Bacteria</taxon>
        <taxon>Bacillati</taxon>
        <taxon>Actinomycetota</taxon>
        <taxon>Actinomycetes</taxon>
        <taxon>Micrococcales</taxon>
        <taxon>Micrococcaceae</taxon>
        <taxon>Pseudarthrobacter</taxon>
    </lineage>
</organism>
<dbReference type="eggNOG" id="COG0477">
    <property type="taxonomic scope" value="Bacteria"/>
</dbReference>
<feature type="transmembrane region" description="Helical" evidence="5">
    <location>
        <begin position="216"/>
        <end position="233"/>
    </location>
</feature>
<keyword evidence="8" id="KW-1185">Reference proteome</keyword>
<proteinExistence type="predicted"/>
<dbReference type="PROSITE" id="PS50850">
    <property type="entry name" value="MFS"/>
    <property type="match status" value="1"/>
</dbReference>
<reference evidence="7" key="1">
    <citation type="submission" date="2009-01" db="EMBL/GenBank/DDBJ databases">
        <title>Complete sequence of chromosome of Arthrobacter chlorophenolicus A6.</title>
        <authorList>
            <consortium name="US DOE Joint Genome Institute"/>
            <person name="Lucas S."/>
            <person name="Copeland A."/>
            <person name="Lapidus A."/>
            <person name="Glavina del Rio T."/>
            <person name="Tice H."/>
            <person name="Bruce D."/>
            <person name="Goodwin L."/>
            <person name="Pitluck S."/>
            <person name="Goltsman E."/>
            <person name="Clum A."/>
            <person name="Larimer F."/>
            <person name="Land M."/>
            <person name="Hauser L."/>
            <person name="Kyrpides N."/>
            <person name="Mikhailova N."/>
            <person name="Jansson J."/>
            <person name="Richardson P."/>
        </authorList>
    </citation>
    <scope>NUCLEOTIDE SEQUENCE [LARGE SCALE GENOMIC DNA]</scope>
    <source>
        <strain evidence="7">A6</strain>
    </source>
</reference>
<feature type="transmembrane region" description="Helical" evidence="5">
    <location>
        <begin position="174"/>
        <end position="196"/>
    </location>
</feature>
<feature type="transmembrane region" description="Helical" evidence="5">
    <location>
        <begin position="339"/>
        <end position="357"/>
    </location>
</feature>
<feature type="transmembrane region" description="Helical" evidence="5">
    <location>
        <begin position="404"/>
        <end position="428"/>
    </location>
</feature>
<dbReference type="OrthoDB" id="9778875at2"/>
<dbReference type="InterPro" id="IPR036259">
    <property type="entry name" value="MFS_trans_sf"/>
</dbReference>
<evidence type="ECO:0000256" key="4">
    <source>
        <dbReference type="ARBA" id="ARBA00023136"/>
    </source>
</evidence>
<dbReference type="InterPro" id="IPR011701">
    <property type="entry name" value="MFS"/>
</dbReference>
<feature type="transmembrane region" description="Helical" evidence="5">
    <location>
        <begin position="113"/>
        <end position="134"/>
    </location>
</feature>
<feature type="transmembrane region" description="Helical" evidence="5">
    <location>
        <begin position="87"/>
        <end position="107"/>
    </location>
</feature>
<feature type="transmembrane region" description="Helical" evidence="5">
    <location>
        <begin position="57"/>
        <end position="75"/>
    </location>
</feature>
<dbReference type="SUPFAM" id="SSF103473">
    <property type="entry name" value="MFS general substrate transporter"/>
    <property type="match status" value="1"/>
</dbReference>
<dbReference type="Pfam" id="PF07690">
    <property type="entry name" value="MFS_1"/>
    <property type="match status" value="1"/>
</dbReference>
<dbReference type="PANTHER" id="PTHR23501">
    <property type="entry name" value="MAJOR FACILITATOR SUPERFAMILY"/>
    <property type="match status" value="1"/>
</dbReference>
<evidence type="ECO:0000256" key="3">
    <source>
        <dbReference type="ARBA" id="ARBA00022989"/>
    </source>
</evidence>
<dbReference type="GO" id="GO:0022857">
    <property type="term" value="F:transmembrane transporter activity"/>
    <property type="evidence" value="ECO:0007669"/>
    <property type="project" value="InterPro"/>
</dbReference>
<feature type="transmembrane region" description="Helical" evidence="5">
    <location>
        <begin position="309"/>
        <end position="327"/>
    </location>
</feature>
<evidence type="ECO:0000313" key="7">
    <source>
        <dbReference type="EMBL" id="ACL41457.1"/>
    </source>
</evidence>
<feature type="transmembrane region" description="Helical" evidence="5">
    <location>
        <begin position="278"/>
        <end position="297"/>
    </location>
</feature>
<sequence>MRDSTLPATQPTAGILQRPYLWVTVGTCALVFLAAFESLAVTTIMPLVSRELDGASLYALAFAGPLATGVIGNVAAGNWSDRRGPTVPLCASVALFVVGLLIAGTAVSMPMLVAGRLVQGLGGGALTVALYVLVARIFPGALHPKIFAAFSAAWVIPSLVGPFAAGIVAQVFSWHWVFLGVVGLVIPALLMIAPVLKGLDRPEASAPATPWAIGRLGWAALAAVAVLGLNLSAEVRIQGFPAATAVLAVAAVALALAAVRPLVPRGTLLARRGLPSVILARGLASASFFGAEVYLPYLLIEQYGFSPTFAGLTLTGGALAWAGAAAVQGRLGNRLSHSGAVRIGAFMVLGAVILALATTALHWPAAVAIVGWIFAGGGMGLLYPRLSVMTLALSTKDNEGFNSSAMSISDSLGGALALATTGIVFTAFTTTAASFAGVFTFAALVGVAAAVVAPRVTSKTP</sequence>
<accession>B8HHG6</accession>
<feature type="transmembrane region" description="Helical" evidence="5">
    <location>
        <begin position="239"/>
        <end position="258"/>
    </location>
</feature>
<evidence type="ECO:0000256" key="1">
    <source>
        <dbReference type="ARBA" id="ARBA00004651"/>
    </source>
</evidence>
<feature type="transmembrane region" description="Helical" evidence="5">
    <location>
        <begin position="20"/>
        <end position="45"/>
    </location>
</feature>
<feature type="transmembrane region" description="Helical" evidence="5">
    <location>
        <begin position="434"/>
        <end position="453"/>
    </location>
</feature>
<dbReference type="InterPro" id="IPR020846">
    <property type="entry name" value="MFS_dom"/>
</dbReference>
<dbReference type="STRING" id="452863.Achl_3501"/>
<dbReference type="HOGENOM" id="CLU_000960_2_6_11"/>
<dbReference type="KEGG" id="ach:Achl_3501"/>
<feature type="domain" description="Major facilitator superfamily (MFS) profile" evidence="6">
    <location>
        <begin position="23"/>
        <end position="461"/>
    </location>
</feature>
<dbReference type="Proteomes" id="UP000002505">
    <property type="component" value="Chromosome"/>
</dbReference>